<keyword evidence="2 6" id="KW-0694">RNA-binding</keyword>
<reference evidence="8 9" key="1">
    <citation type="submission" date="2018-02" db="EMBL/GenBank/DDBJ databases">
        <title>Genomic Reconstructions from Amazon Rainforest and Pasture Soil Reveal Novel Insights into the Physiology of Candidate Phyla in Tropical Sites.</title>
        <authorList>
            <person name="Kroeger M.E."/>
            <person name="Delmont T."/>
            <person name="Eren A.M."/>
            <person name="Guo J."/>
            <person name="Meyer K.M."/>
            <person name="Khan K."/>
            <person name="Rodrigues J.L.M."/>
            <person name="Bohannan B.J.M."/>
            <person name="Tringe S."/>
            <person name="Borges C.D."/>
            <person name="Tiedje J."/>
            <person name="Tsai S.M."/>
            <person name="Nusslein K."/>
        </authorList>
    </citation>
    <scope>NUCLEOTIDE SEQUENCE [LARGE SCALE GENOMIC DNA]</scope>
    <source>
        <strain evidence="8">Amazon FNV 2010 28 9</strain>
    </source>
</reference>
<keyword evidence="4 6" id="KW-0687">Ribonucleoprotein</keyword>
<evidence type="ECO:0000256" key="3">
    <source>
        <dbReference type="ARBA" id="ARBA00022980"/>
    </source>
</evidence>
<feature type="compositionally biased region" description="Basic residues" evidence="7">
    <location>
        <begin position="18"/>
        <end position="28"/>
    </location>
</feature>
<feature type="region of interest" description="Disordered" evidence="7">
    <location>
        <begin position="1"/>
        <end position="39"/>
    </location>
</feature>
<evidence type="ECO:0000313" key="8">
    <source>
        <dbReference type="EMBL" id="PWU23656.1"/>
    </source>
</evidence>
<gene>
    <name evidence="6" type="primary">rpsT</name>
    <name evidence="8" type="ORF">C5B42_02245</name>
</gene>
<evidence type="ECO:0000256" key="6">
    <source>
        <dbReference type="HAMAP-Rule" id="MF_00500"/>
    </source>
</evidence>
<protein>
    <recommendedName>
        <fullName evidence="5 6">Small ribosomal subunit protein bS20</fullName>
    </recommendedName>
</protein>
<dbReference type="HAMAP" id="MF_00500">
    <property type="entry name" value="Ribosomal_bS20"/>
    <property type="match status" value="1"/>
</dbReference>
<name>A0A317JQK1_9BACT</name>
<accession>A0A317JQK1</accession>
<dbReference type="Proteomes" id="UP000246104">
    <property type="component" value="Unassembled WGS sequence"/>
</dbReference>
<dbReference type="GO" id="GO:1990904">
    <property type="term" value="C:ribonucleoprotein complex"/>
    <property type="evidence" value="ECO:0007669"/>
    <property type="project" value="UniProtKB-KW"/>
</dbReference>
<dbReference type="AlphaFoldDB" id="A0A317JQK1"/>
<dbReference type="SUPFAM" id="SSF46992">
    <property type="entry name" value="Ribosomal protein S20"/>
    <property type="match status" value="1"/>
</dbReference>
<dbReference type="NCBIfam" id="TIGR00029">
    <property type="entry name" value="S20"/>
    <property type="match status" value="1"/>
</dbReference>
<feature type="compositionally biased region" description="Polar residues" evidence="7">
    <location>
        <begin position="29"/>
        <end position="39"/>
    </location>
</feature>
<comment type="caution">
    <text evidence="8">The sequence shown here is derived from an EMBL/GenBank/DDBJ whole genome shotgun (WGS) entry which is preliminary data.</text>
</comment>
<keyword evidence="1 6" id="KW-0699">rRNA-binding</keyword>
<evidence type="ECO:0000313" key="9">
    <source>
        <dbReference type="Proteomes" id="UP000246104"/>
    </source>
</evidence>
<dbReference type="Pfam" id="PF01649">
    <property type="entry name" value="Ribosomal_S20p"/>
    <property type="match status" value="1"/>
</dbReference>
<evidence type="ECO:0000256" key="1">
    <source>
        <dbReference type="ARBA" id="ARBA00022730"/>
    </source>
</evidence>
<dbReference type="GO" id="GO:0005840">
    <property type="term" value="C:ribosome"/>
    <property type="evidence" value="ECO:0007669"/>
    <property type="project" value="UniProtKB-KW"/>
</dbReference>
<evidence type="ECO:0000256" key="5">
    <source>
        <dbReference type="ARBA" id="ARBA00035136"/>
    </source>
</evidence>
<dbReference type="GO" id="GO:0003735">
    <property type="term" value="F:structural constituent of ribosome"/>
    <property type="evidence" value="ECO:0007669"/>
    <property type="project" value="InterPro"/>
</dbReference>
<dbReference type="Gene3D" id="1.20.58.110">
    <property type="entry name" value="Ribosomal protein S20"/>
    <property type="match status" value="1"/>
</dbReference>
<comment type="function">
    <text evidence="6">Binds directly to 16S ribosomal RNA.</text>
</comment>
<keyword evidence="3 6" id="KW-0689">Ribosomal protein</keyword>
<dbReference type="InterPro" id="IPR036510">
    <property type="entry name" value="Ribosomal_bS20_sf"/>
</dbReference>
<evidence type="ECO:0000256" key="2">
    <source>
        <dbReference type="ARBA" id="ARBA00022884"/>
    </source>
</evidence>
<dbReference type="GO" id="GO:0019843">
    <property type="term" value="F:rRNA binding"/>
    <property type="evidence" value="ECO:0007669"/>
    <property type="project" value="UniProtKB-UniRule"/>
</dbReference>
<dbReference type="InterPro" id="IPR002583">
    <property type="entry name" value="Ribosomal_bS20"/>
</dbReference>
<evidence type="ECO:0000256" key="7">
    <source>
        <dbReference type="SAM" id="MobiDB-lite"/>
    </source>
</evidence>
<organism evidence="8 9">
    <name type="scientific">Candidatus Cerribacteria bacterium 'Amazon FNV 2010 28 9'</name>
    <dbReference type="NCBI Taxonomy" id="2081795"/>
    <lineage>
        <taxon>Bacteria</taxon>
        <taxon>Candidatus Cerribacteria</taxon>
    </lineage>
</organism>
<dbReference type="GO" id="GO:0006412">
    <property type="term" value="P:translation"/>
    <property type="evidence" value="ECO:0007669"/>
    <property type="project" value="UniProtKB-UniRule"/>
</dbReference>
<dbReference type="EMBL" id="PSRQ01000026">
    <property type="protein sequence ID" value="PWU23656.1"/>
    <property type="molecule type" value="Genomic_DNA"/>
</dbReference>
<evidence type="ECO:0000256" key="4">
    <source>
        <dbReference type="ARBA" id="ARBA00023274"/>
    </source>
</evidence>
<comment type="similarity">
    <text evidence="6">Belongs to the bacterial ribosomal protein bS20 family.</text>
</comment>
<proteinExistence type="inferred from homology"/>
<sequence>MPITKSALKALRQDKRRTQTNRPYRTRVKTSSDTVKATPSTQNLSSAFSAIDRAVKKNIMHKNKAARLKSALSKFVK</sequence>